<evidence type="ECO:0000313" key="2">
    <source>
        <dbReference type="EMBL" id="CAI2361465.1"/>
    </source>
</evidence>
<dbReference type="SMART" id="SM00612">
    <property type="entry name" value="Kelch"/>
    <property type="match status" value="2"/>
</dbReference>
<proteinExistence type="predicted"/>
<dbReference type="InterPro" id="IPR006652">
    <property type="entry name" value="Kelch_1"/>
</dbReference>
<dbReference type="EMBL" id="CAMPGE010002654">
    <property type="protein sequence ID" value="CAI2361465.1"/>
    <property type="molecule type" value="Genomic_DNA"/>
</dbReference>
<evidence type="ECO:0000256" key="1">
    <source>
        <dbReference type="SAM" id="MobiDB-lite"/>
    </source>
</evidence>
<dbReference type="PANTHER" id="PTHR45632:SF17">
    <property type="entry name" value="KELCH-LIKE PROTEIN 31"/>
    <property type="match status" value="1"/>
</dbReference>
<dbReference type="SUPFAM" id="SSF117281">
    <property type="entry name" value="Kelch motif"/>
    <property type="match status" value="1"/>
</dbReference>
<dbReference type="Proteomes" id="UP001295684">
    <property type="component" value="Unassembled WGS sequence"/>
</dbReference>
<feature type="compositionally biased region" description="Basic and acidic residues" evidence="1">
    <location>
        <begin position="79"/>
        <end position="90"/>
    </location>
</feature>
<gene>
    <name evidence="2" type="ORF">ECRASSUSDP1_LOCUS2776</name>
</gene>
<reference evidence="2" key="1">
    <citation type="submission" date="2023-07" db="EMBL/GenBank/DDBJ databases">
        <authorList>
            <consortium name="AG Swart"/>
            <person name="Singh M."/>
            <person name="Singh A."/>
            <person name="Seah K."/>
            <person name="Emmerich C."/>
        </authorList>
    </citation>
    <scope>NUCLEOTIDE SEQUENCE</scope>
    <source>
        <strain evidence="2">DP1</strain>
    </source>
</reference>
<name>A0AAD1U3I2_EUPCR</name>
<feature type="region of interest" description="Disordered" evidence="1">
    <location>
        <begin position="12"/>
        <end position="33"/>
    </location>
</feature>
<dbReference type="InterPro" id="IPR015915">
    <property type="entry name" value="Kelch-typ_b-propeller"/>
</dbReference>
<accession>A0AAD1U3I2</accession>
<organism evidence="2 3">
    <name type="scientific">Euplotes crassus</name>
    <dbReference type="NCBI Taxonomy" id="5936"/>
    <lineage>
        <taxon>Eukaryota</taxon>
        <taxon>Sar</taxon>
        <taxon>Alveolata</taxon>
        <taxon>Ciliophora</taxon>
        <taxon>Intramacronucleata</taxon>
        <taxon>Spirotrichea</taxon>
        <taxon>Hypotrichia</taxon>
        <taxon>Euplotida</taxon>
        <taxon>Euplotidae</taxon>
        <taxon>Moneuplotes</taxon>
    </lineage>
</organism>
<evidence type="ECO:0008006" key="4">
    <source>
        <dbReference type="Google" id="ProtNLM"/>
    </source>
</evidence>
<comment type="caution">
    <text evidence="2">The sequence shown here is derived from an EMBL/GenBank/DDBJ whole genome shotgun (WGS) entry which is preliminary data.</text>
</comment>
<keyword evidence="3" id="KW-1185">Reference proteome</keyword>
<feature type="region of interest" description="Disordered" evidence="1">
    <location>
        <begin position="59"/>
        <end position="90"/>
    </location>
</feature>
<dbReference type="PANTHER" id="PTHR45632">
    <property type="entry name" value="LD33804P"/>
    <property type="match status" value="1"/>
</dbReference>
<evidence type="ECO:0000313" key="3">
    <source>
        <dbReference type="Proteomes" id="UP001295684"/>
    </source>
</evidence>
<sequence>MDNFNPVDVFQRPSRNFFQGGRTLGDSQPENGSFPSLAPDLFSKIDSFKINEYQKNQSKILKGGNTKRKSSLVPTLRKNKSENGPKTFRSERRKSFFNIGLNDIKDKILKNHLNAPEIAKRIPNYSLYGIKPIERKKKVQPVTKEKPSKVTLAPPHKLLHMLENLYKSKKDKNSQIHSQRENLKSNQTNFGDICQNLKKDLLAWVDSYLEEFQIEQMHVIKKGIEETSKAYDTLSEEIFQLNRLITATRQGLETNKSIDARLLKKIQKVIKENTIHDLEYEKQCTLLYEQELNKVNDQEITIKFGGYQASNYGRIYSPRPYIDKYGLSKIETNSGKPNKKIRLTKWKSDKVMEYDVSNKKWILTDTHIKPDVKQFSSTVFFNNLEMMVLGGLDPDAEGDEHFTSKVYSLNEVGDTPLNKVYFSDQLMSMITPRGCFCTTILDDKILAIGGLNDTERILNKCELYNKRDDCWHPMPSLNIARNNASAIKLNDDSVYCFGGCDETGIINSIELFSFSLNEWSVLEIKLPNPVSLCSVFKLNETKLLILGGLIKEYSEKTTAYKSDQVLVFDTAEPNFYKSQTNLPEDCVSLYPAFYDEGKLFIVNEIPDLFLPEIITYDLAENLSSLLPNQTEGD</sequence>
<dbReference type="Gene3D" id="2.120.10.80">
    <property type="entry name" value="Kelch-type beta propeller"/>
    <property type="match status" value="1"/>
</dbReference>
<dbReference type="AlphaFoldDB" id="A0AAD1U3I2"/>
<dbReference type="Pfam" id="PF01344">
    <property type="entry name" value="Kelch_1"/>
    <property type="match status" value="2"/>
</dbReference>
<protein>
    <recommendedName>
        <fullName evidence="4">Kelch motif family protein</fullName>
    </recommendedName>
</protein>